<feature type="region of interest" description="Disordered" evidence="5">
    <location>
        <begin position="1"/>
        <end position="54"/>
    </location>
</feature>
<reference evidence="8 9" key="1">
    <citation type="journal article" date="2008" name="Science">
        <title>The Physcomitrella genome reveals evolutionary insights into the conquest of land by plants.</title>
        <authorList>
            <person name="Rensing S."/>
            <person name="Lang D."/>
            <person name="Zimmer A."/>
            <person name="Terry A."/>
            <person name="Salamov A."/>
            <person name="Shapiro H."/>
            <person name="Nishiyama T."/>
            <person name="Perroud P.-F."/>
            <person name="Lindquist E."/>
            <person name="Kamisugi Y."/>
            <person name="Tanahashi T."/>
            <person name="Sakakibara K."/>
            <person name="Fujita T."/>
            <person name="Oishi K."/>
            <person name="Shin-I T."/>
            <person name="Kuroki Y."/>
            <person name="Toyoda A."/>
            <person name="Suzuki Y."/>
            <person name="Hashimoto A."/>
            <person name="Yamaguchi K."/>
            <person name="Sugano A."/>
            <person name="Kohara Y."/>
            <person name="Fujiyama A."/>
            <person name="Anterola A."/>
            <person name="Aoki S."/>
            <person name="Ashton N."/>
            <person name="Barbazuk W.B."/>
            <person name="Barker E."/>
            <person name="Bennetzen J."/>
            <person name="Bezanilla M."/>
            <person name="Blankenship R."/>
            <person name="Cho S.H."/>
            <person name="Dutcher S."/>
            <person name="Estelle M."/>
            <person name="Fawcett J.A."/>
            <person name="Gundlach H."/>
            <person name="Hanada K."/>
            <person name="Heyl A."/>
            <person name="Hicks K.A."/>
            <person name="Hugh J."/>
            <person name="Lohr M."/>
            <person name="Mayer K."/>
            <person name="Melkozernov A."/>
            <person name="Murata T."/>
            <person name="Nelson D."/>
            <person name="Pils B."/>
            <person name="Prigge M."/>
            <person name="Reiss B."/>
            <person name="Renner T."/>
            <person name="Rombauts S."/>
            <person name="Rushton P."/>
            <person name="Sanderfoot A."/>
            <person name="Schween G."/>
            <person name="Shiu S.-H."/>
            <person name="Stueber K."/>
            <person name="Theodoulou F.L."/>
            <person name="Tu H."/>
            <person name="Van de Peer Y."/>
            <person name="Verrier P.J."/>
            <person name="Waters E."/>
            <person name="Wood A."/>
            <person name="Yang L."/>
            <person name="Cove D."/>
            <person name="Cuming A."/>
            <person name="Hasebe M."/>
            <person name="Lucas S."/>
            <person name="Mishler D.B."/>
            <person name="Reski R."/>
            <person name="Grigoriev I."/>
            <person name="Quatrano R.S."/>
            <person name="Boore J.L."/>
        </authorList>
    </citation>
    <scope>NUCLEOTIDE SEQUENCE [LARGE SCALE GENOMIC DNA]</scope>
    <source>
        <strain evidence="8 9">cv. Gransden 2004</strain>
    </source>
</reference>
<keyword evidence="1" id="KW-0805">Transcription regulation</keyword>
<feature type="compositionally biased region" description="Basic and acidic residues" evidence="5">
    <location>
        <begin position="92"/>
        <end position="112"/>
    </location>
</feature>
<accession>A0A7I4CIX6</accession>
<gene>
    <name evidence="8" type="primary">LOC112275355</name>
</gene>
<reference evidence="8 9" key="2">
    <citation type="journal article" date="2018" name="Plant J.">
        <title>The Physcomitrella patens chromosome-scale assembly reveals moss genome structure and evolution.</title>
        <authorList>
            <person name="Lang D."/>
            <person name="Ullrich K.K."/>
            <person name="Murat F."/>
            <person name="Fuchs J."/>
            <person name="Jenkins J."/>
            <person name="Haas F.B."/>
            <person name="Piednoel M."/>
            <person name="Gundlach H."/>
            <person name="Van Bel M."/>
            <person name="Meyberg R."/>
            <person name="Vives C."/>
            <person name="Morata J."/>
            <person name="Symeonidi A."/>
            <person name="Hiss M."/>
            <person name="Muchero W."/>
            <person name="Kamisugi Y."/>
            <person name="Saleh O."/>
            <person name="Blanc G."/>
            <person name="Decker E.L."/>
            <person name="van Gessel N."/>
            <person name="Grimwood J."/>
            <person name="Hayes R.D."/>
            <person name="Graham S.W."/>
            <person name="Gunter L.E."/>
            <person name="McDaniel S.F."/>
            <person name="Hoernstein S.N.W."/>
            <person name="Larsson A."/>
            <person name="Li F.W."/>
            <person name="Perroud P.F."/>
            <person name="Phillips J."/>
            <person name="Ranjan P."/>
            <person name="Rokshar D.S."/>
            <person name="Rothfels C.J."/>
            <person name="Schneider L."/>
            <person name="Shu S."/>
            <person name="Stevenson D.W."/>
            <person name="Thummler F."/>
            <person name="Tillich M."/>
            <person name="Villarreal Aguilar J.C."/>
            <person name="Widiez T."/>
            <person name="Wong G.K."/>
            <person name="Wymore A."/>
            <person name="Zhang Y."/>
            <person name="Zimmer A.D."/>
            <person name="Quatrano R.S."/>
            <person name="Mayer K.F.X."/>
            <person name="Goodstein D."/>
            <person name="Casacuberta J.M."/>
            <person name="Vandepoele K."/>
            <person name="Reski R."/>
            <person name="Cuming A.C."/>
            <person name="Tuskan G.A."/>
            <person name="Maumus F."/>
            <person name="Salse J."/>
            <person name="Schmutz J."/>
            <person name="Rensing S.A."/>
        </authorList>
    </citation>
    <scope>NUCLEOTIDE SEQUENCE [LARGE SCALE GENOMIC DNA]</scope>
    <source>
        <strain evidence="8 9">cv. Gransden 2004</strain>
    </source>
</reference>
<dbReference type="RefSeq" id="XP_024361439.1">
    <property type="nucleotide sequence ID" value="XM_024505671.2"/>
</dbReference>
<dbReference type="PRINTS" id="PR00503">
    <property type="entry name" value="BROMODOMAIN"/>
</dbReference>
<evidence type="ECO:0000256" key="4">
    <source>
        <dbReference type="PROSITE-ProRule" id="PRU00035"/>
    </source>
</evidence>
<dbReference type="GO" id="GO:0005634">
    <property type="term" value="C:nucleus"/>
    <property type="evidence" value="ECO:0000318"/>
    <property type="project" value="GO_Central"/>
</dbReference>
<dbReference type="InterPro" id="IPR027353">
    <property type="entry name" value="NET_dom"/>
</dbReference>
<feature type="domain" description="Bromo" evidence="6">
    <location>
        <begin position="152"/>
        <end position="227"/>
    </location>
</feature>
<dbReference type="GO" id="GO:0042393">
    <property type="term" value="F:histone binding"/>
    <property type="evidence" value="ECO:0000318"/>
    <property type="project" value="GO_Central"/>
</dbReference>
<keyword evidence="2 4" id="KW-0103">Bromodomain</keyword>
<evidence type="ECO:0000256" key="2">
    <source>
        <dbReference type="ARBA" id="ARBA00023117"/>
    </source>
</evidence>
<evidence type="ECO:0000256" key="5">
    <source>
        <dbReference type="SAM" id="MobiDB-lite"/>
    </source>
</evidence>
<dbReference type="Gene3D" id="1.20.1270.220">
    <property type="match status" value="1"/>
</dbReference>
<keyword evidence="3" id="KW-0804">Transcription</keyword>
<dbReference type="PROSITE" id="PS51525">
    <property type="entry name" value="NET"/>
    <property type="match status" value="1"/>
</dbReference>
<dbReference type="InterPro" id="IPR038336">
    <property type="entry name" value="NET_sf"/>
</dbReference>
<protein>
    <submittedName>
        <fullName evidence="8">Uncharacterized protein</fullName>
    </submittedName>
</protein>
<evidence type="ECO:0000259" key="6">
    <source>
        <dbReference type="PROSITE" id="PS50014"/>
    </source>
</evidence>
<feature type="compositionally biased region" description="Basic and acidic residues" evidence="5">
    <location>
        <begin position="27"/>
        <end position="36"/>
    </location>
</feature>
<dbReference type="Gramene" id="Pp3c22_7000V3.3">
    <property type="protein sequence ID" value="Pp3c22_7000V3.3"/>
    <property type="gene ID" value="Pp3c22_7000"/>
</dbReference>
<dbReference type="Gene3D" id="1.20.920.10">
    <property type="entry name" value="Bromodomain-like"/>
    <property type="match status" value="1"/>
</dbReference>
<dbReference type="SMART" id="SM00297">
    <property type="entry name" value="BROMO"/>
    <property type="match status" value="1"/>
</dbReference>
<dbReference type="GO" id="GO:0000785">
    <property type="term" value="C:chromatin"/>
    <property type="evidence" value="ECO:0000318"/>
    <property type="project" value="GO_Central"/>
</dbReference>
<dbReference type="PROSITE" id="PS50014">
    <property type="entry name" value="BROMODOMAIN_2"/>
    <property type="match status" value="1"/>
</dbReference>
<name>A0A7I4CIX6_PHYPA</name>
<dbReference type="EnsemblPlants" id="Pp3c22_7000V3.3">
    <property type="protein sequence ID" value="Pp3c22_7000V3.3"/>
    <property type="gene ID" value="Pp3c22_7000"/>
</dbReference>
<feature type="compositionally biased region" description="Polar residues" evidence="5">
    <location>
        <begin position="380"/>
        <end position="402"/>
    </location>
</feature>
<dbReference type="Gramene" id="Pp3c22_7000V3.4">
    <property type="protein sequence ID" value="Pp3c22_7000V3.4"/>
    <property type="gene ID" value="Pp3c22_7000"/>
</dbReference>
<dbReference type="SUPFAM" id="SSF47370">
    <property type="entry name" value="Bromodomain"/>
    <property type="match status" value="1"/>
</dbReference>
<feature type="domain" description="NET" evidence="7">
    <location>
        <begin position="302"/>
        <end position="383"/>
    </location>
</feature>
<reference evidence="8" key="3">
    <citation type="submission" date="2020-12" db="UniProtKB">
        <authorList>
            <consortium name="EnsemblPlants"/>
        </authorList>
    </citation>
    <scope>IDENTIFICATION</scope>
</reference>
<dbReference type="GO" id="GO:0006357">
    <property type="term" value="P:regulation of transcription by RNA polymerase II"/>
    <property type="evidence" value="ECO:0000318"/>
    <property type="project" value="GO_Central"/>
</dbReference>
<dbReference type="PANTHER" id="PTHR45926">
    <property type="entry name" value="OSJNBA0053K19.4 PROTEIN"/>
    <property type="match status" value="1"/>
</dbReference>
<keyword evidence="9" id="KW-1185">Reference proteome</keyword>
<dbReference type="Pfam" id="PF00439">
    <property type="entry name" value="Bromodomain"/>
    <property type="match status" value="1"/>
</dbReference>
<dbReference type="EnsemblPlants" id="Pp3c22_7000V3.4">
    <property type="protein sequence ID" value="Pp3c22_7000V3.4"/>
    <property type="gene ID" value="Pp3c22_7000"/>
</dbReference>
<dbReference type="InterPro" id="IPR036427">
    <property type="entry name" value="Bromodomain-like_sf"/>
</dbReference>
<evidence type="ECO:0000256" key="1">
    <source>
        <dbReference type="ARBA" id="ARBA00023015"/>
    </source>
</evidence>
<feature type="region of interest" description="Disordered" evidence="5">
    <location>
        <begin position="90"/>
        <end position="120"/>
    </location>
</feature>
<evidence type="ECO:0000259" key="7">
    <source>
        <dbReference type="PROSITE" id="PS51525"/>
    </source>
</evidence>
<dbReference type="GeneID" id="112275355"/>
<dbReference type="GO" id="GO:0004674">
    <property type="term" value="F:protein serine/threonine kinase activity"/>
    <property type="evidence" value="ECO:0000318"/>
    <property type="project" value="GO_Central"/>
</dbReference>
<dbReference type="OrthoDB" id="21449at2759"/>
<dbReference type="Pfam" id="PF17035">
    <property type="entry name" value="BET"/>
    <property type="match status" value="1"/>
</dbReference>
<dbReference type="KEGG" id="ppp:112275355"/>
<feature type="region of interest" description="Disordered" evidence="5">
    <location>
        <begin position="380"/>
        <end position="414"/>
    </location>
</feature>
<evidence type="ECO:0000313" key="9">
    <source>
        <dbReference type="Proteomes" id="UP000006727"/>
    </source>
</evidence>
<dbReference type="GO" id="GO:0006338">
    <property type="term" value="P:chromatin remodeling"/>
    <property type="evidence" value="ECO:0000318"/>
    <property type="project" value="GO_Central"/>
</dbReference>
<dbReference type="AlphaFoldDB" id="A0A7I4CIX6"/>
<proteinExistence type="predicted"/>
<dbReference type="Proteomes" id="UP000006727">
    <property type="component" value="Chromosome 22"/>
</dbReference>
<dbReference type="EMBL" id="ABEU02000022">
    <property type="status" value="NOT_ANNOTATED_CDS"/>
    <property type="molecule type" value="Genomic_DNA"/>
</dbReference>
<dbReference type="GO" id="GO:0003682">
    <property type="term" value="F:chromatin binding"/>
    <property type="evidence" value="ECO:0000318"/>
    <property type="project" value="GO_Central"/>
</dbReference>
<sequence>MKMKPRIGVDGDMAAEPAQCGPVQEGRGARDRDDRVPSPAAVGQNRDSTVEANEVETEVSEAARNLLKQQVQTLTAKVEEIERKIALVTQEKNAESKSKGESGTGLKDRDKGCGTLNKKQQYLLDNNRGDVARSKRNQELMNQIRGIWRQISQHKWAWPFLKPVDVEGLGLHDYNDVIEKPMDLGTIKNKMDAKDTSGYQHVQEVCDDMRLVFSNAMTYNPEGSDVHVMSKTLSDKFEEKWKALIEPKLHFEESKTQQEDNEVQLKEAGMQVVEEIDTKKLTEQYLLQLEELDKQLEDLKRQAAPTCSSRAMSIEEKRHLGQNLGKLPPENLSHVIQIIAQRNPSFNINSDEVEVDIDAQDPATLWRLQRYVQAVLSGSGARQTTARNQPTKRSCGYVQNKNSSKRGKKTTTPCHGQLSHVMKYSSIPGFLSHQ</sequence>
<organism evidence="8 9">
    <name type="scientific">Physcomitrium patens</name>
    <name type="common">Spreading-leaved earth moss</name>
    <name type="synonym">Physcomitrella patens</name>
    <dbReference type="NCBI Taxonomy" id="3218"/>
    <lineage>
        <taxon>Eukaryota</taxon>
        <taxon>Viridiplantae</taxon>
        <taxon>Streptophyta</taxon>
        <taxon>Embryophyta</taxon>
        <taxon>Bryophyta</taxon>
        <taxon>Bryophytina</taxon>
        <taxon>Bryopsida</taxon>
        <taxon>Funariidae</taxon>
        <taxon>Funariales</taxon>
        <taxon>Funariaceae</taxon>
        <taxon>Physcomitrium</taxon>
    </lineage>
</organism>
<evidence type="ECO:0000256" key="3">
    <source>
        <dbReference type="ARBA" id="ARBA00023163"/>
    </source>
</evidence>
<evidence type="ECO:0000313" key="8">
    <source>
        <dbReference type="EnsemblPlants" id="Pp3c22_7000V3.4"/>
    </source>
</evidence>
<dbReference type="InterPro" id="IPR001487">
    <property type="entry name" value="Bromodomain"/>
</dbReference>